<dbReference type="EMBL" id="JBHRWW010000025">
    <property type="protein sequence ID" value="MFC3690470.1"/>
    <property type="molecule type" value="Genomic_DNA"/>
</dbReference>
<dbReference type="InterPro" id="IPR042003">
    <property type="entry name" value="Sortase_E"/>
</dbReference>
<keyword evidence="3" id="KW-1133">Transmembrane helix</keyword>
<feature type="transmembrane region" description="Helical" evidence="3">
    <location>
        <begin position="12"/>
        <end position="32"/>
    </location>
</feature>
<evidence type="ECO:0000256" key="3">
    <source>
        <dbReference type="SAM" id="Phobius"/>
    </source>
</evidence>
<keyword evidence="1" id="KW-0378">Hydrolase</keyword>
<dbReference type="RefSeq" id="WP_340293352.1">
    <property type="nucleotide sequence ID" value="NZ_JBBEOI010000106.1"/>
</dbReference>
<dbReference type="SUPFAM" id="SSF63817">
    <property type="entry name" value="Sortase"/>
    <property type="match status" value="1"/>
</dbReference>
<keyword evidence="3" id="KW-0472">Membrane</keyword>
<dbReference type="NCBIfam" id="TIGR01076">
    <property type="entry name" value="sortase_fam"/>
    <property type="match status" value="1"/>
</dbReference>
<dbReference type="Pfam" id="PF04203">
    <property type="entry name" value="Sortase"/>
    <property type="match status" value="1"/>
</dbReference>
<comment type="caution">
    <text evidence="4">The sequence shown here is derived from an EMBL/GenBank/DDBJ whole genome shotgun (WGS) entry which is preliminary data.</text>
</comment>
<proteinExistence type="predicted"/>
<dbReference type="InterPro" id="IPR005754">
    <property type="entry name" value="Sortase"/>
</dbReference>
<accession>A0ABV7WKQ0</accession>
<evidence type="ECO:0000313" key="4">
    <source>
        <dbReference type="EMBL" id="MFC3690470.1"/>
    </source>
</evidence>
<protein>
    <submittedName>
        <fullName evidence="4">Class E sortase</fullName>
    </submittedName>
</protein>
<sequence>MSAVRVAVGTLGELLVTAGVLVLLFLAWQLWWTDVVAERAQERTTTALLESWDAGAPAAPEPAGPAPAPGPPAALQDLPAEALAVLRVPAFGDGWVRPVIEGTGTEVLQQGVGHYTDAAMPGEVGNFAVAGHRTTYGAPFGPIADLVEGDPVVVETPTAFHVYRVTGSQVVRPRDVEVIAPVPDRPGETPTEAWLTMTSCHPMFSARERYVVHALLESSTPRRDGPPAVLAAAGTGTAAGTQTGAG</sequence>
<reference evidence="5" key="1">
    <citation type="journal article" date="2019" name="Int. J. Syst. Evol. Microbiol.">
        <title>The Global Catalogue of Microorganisms (GCM) 10K type strain sequencing project: providing services to taxonomists for standard genome sequencing and annotation.</title>
        <authorList>
            <consortium name="The Broad Institute Genomics Platform"/>
            <consortium name="The Broad Institute Genome Sequencing Center for Infectious Disease"/>
            <person name="Wu L."/>
            <person name="Ma J."/>
        </authorList>
    </citation>
    <scope>NUCLEOTIDE SEQUENCE [LARGE SCALE GENOMIC DNA]</scope>
    <source>
        <strain evidence="5">NCAIM B.02333</strain>
    </source>
</reference>
<name>A0ABV7WKQ0_9MICO</name>
<evidence type="ECO:0000256" key="2">
    <source>
        <dbReference type="SAM" id="MobiDB-lite"/>
    </source>
</evidence>
<evidence type="ECO:0000313" key="5">
    <source>
        <dbReference type="Proteomes" id="UP001595685"/>
    </source>
</evidence>
<dbReference type="CDD" id="cd05830">
    <property type="entry name" value="Sortase_E"/>
    <property type="match status" value="1"/>
</dbReference>
<evidence type="ECO:0000256" key="1">
    <source>
        <dbReference type="ARBA" id="ARBA00022801"/>
    </source>
</evidence>
<feature type="compositionally biased region" description="Low complexity" evidence="2">
    <location>
        <begin position="231"/>
        <end position="246"/>
    </location>
</feature>
<dbReference type="InterPro" id="IPR053465">
    <property type="entry name" value="Sortase_Class_E"/>
</dbReference>
<feature type="region of interest" description="Disordered" evidence="2">
    <location>
        <begin position="218"/>
        <end position="246"/>
    </location>
</feature>
<dbReference type="Gene3D" id="2.40.260.10">
    <property type="entry name" value="Sortase"/>
    <property type="match status" value="1"/>
</dbReference>
<gene>
    <name evidence="4" type="ORF">ACFOLH_19140</name>
</gene>
<dbReference type="NCBIfam" id="NF033747">
    <property type="entry name" value="class_E_sortase"/>
    <property type="match status" value="1"/>
</dbReference>
<organism evidence="4 5">
    <name type="scientific">Aquipuribacter hungaricus</name>
    <dbReference type="NCBI Taxonomy" id="545624"/>
    <lineage>
        <taxon>Bacteria</taxon>
        <taxon>Bacillati</taxon>
        <taxon>Actinomycetota</taxon>
        <taxon>Actinomycetes</taxon>
        <taxon>Micrococcales</taxon>
        <taxon>Intrasporangiaceae</taxon>
        <taxon>Aquipuribacter</taxon>
    </lineage>
</organism>
<feature type="compositionally biased region" description="Pro residues" evidence="2">
    <location>
        <begin position="59"/>
        <end position="72"/>
    </location>
</feature>
<dbReference type="Proteomes" id="UP001595685">
    <property type="component" value="Unassembled WGS sequence"/>
</dbReference>
<keyword evidence="5" id="KW-1185">Reference proteome</keyword>
<keyword evidence="3" id="KW-0812">Transmembrane</keyword>
<feature type="region of interest" description="Disordered" evidence="2">
    <location>
        <begin position="55"/>
        <end position="74"/>
    </location>
</feature>
<dbReference type="InterPro" id="IPR023365">
    <property type="entry name" value="Sortase_dom-sf"/>
</dbReference>